<keyword evidence="2" id="KW-1185">Reference proteome</keyword>
<protein>
    <submittedName>
        <fullName evidence="1">DUF4276 family protein</fullName>
    </submittedName>
</protein>
<dbReference type="RefSeq" id="WP_035083200.1">
    <property type="nucleotide sequence ID" value="NZ_CP099464.1"/>
</dbReference>
<dbReference type="Proteomes" id="UP001057561">
    <property type="component" value="Chromosome"/>
</dbReference>
<evidence type="ECO:0000313" key="2">
    <source>
        <dbReference type="Proteomes" id="UP001057561"/>
    </source>
</evidence>
<proteinExistence type="predicted"/>
<accession>A0ABY5M095</accession>
<name>A0ABY5M095_9CYAN</name>
<dbReference type="EMBL" id="CP099464">
    <property type="protein sequence ID" value="UUO16940.1"/>
    <property type="molecule type" value="Genomic_DNA"/>
</dbReference>
<gene>
    <name evidence="1" type="ORF">NG743_07970</name>
</gene>
<evidence type="ECO:0000313" key="1">
    <source>
        <dbReference type="EMBL" id="UUO16940.1"/>
    </source>
</evidence>
<organism evidence="1 2">
    <name type="scientific">Dolichospermum heterosporum TAC447</name>
    <dbReference type="NCBI Taxonomy" id="747523"/>
    <lineage>
        <taxon>Bacteria</taxon>
        <taxon>Bacillati</taxon>
        <taxon>Cyanobacteriota</taxon>
        <taxon>Cyanophyceae</taxon>
        <taxon>Nostocales</taxon>
        <taxon>Aphanizomenonaceae</taxon>
        <taxon>Dolichospermum</taxon>
        <taxon>Dolichospermum heterosporum</taxon>
    </lineage>
</organism>
<reference evidence="1" key="1">
    <citation type="submission" date="2022-06" db="EMBL/GenBank/DDBJ databases">
        <title>Nostosin G and Spiroidesin B from the Cyanobacterium Dolichospermum sp. NIES-1697.</title>
        <authorList>
            <person name="Phan C.-S."/>
            <person name="Mehjabin J.J."/>
            <person name="Anas A.R.J."/>
            <person name="Hayasaka M."/>
            <person name="Onoki R."/>
            <person name="Wang J."/>
            <person name="Umezawa T."/>
            <person name="Washio K."/>
            <person name="Morikawa M."/>
            <person name="Okino T."/>
        </authorList>
    </citation>
    <scope>NUCLEOTIDE SEQUENCE</scope>
    <source>
        <strain evidence="1">NIES-1697</strain>
    </source>
</reference>
<sequence length="260" mass="30251">MNQENINSNQPCYFFEFGLFVTGETEEQHLQDLFKTLMETGICTFKVIHRIGQLNPITSKKKNLKMVGMGKIIPDKDAEKIGFPAREYLSENPCRYVLLVDDLENDRVAQAEQIFLRYQNALDTILKNQKHRASFHFLVNMIEAYYFADAQAINTVLGTSLTDYLEDVETIPHPKNQLKSLHRGFDEKEDGGKIIKHLRVEHILSRSDTCASLRTLFYWCYKVLQKYPEPDVLELFPVEQYHFHGGILSDITRQQLEDIE</sequence>